<dbReference type="AlphaFoldDB" id="A0A194VR06"/>
<sequence length="85" mass="9572">MATQETVYSRSHGATTRQKTFSAARQGAESPRARTEAYIHDHRIFNMQIRDLFNADADRRHLQAVQAVLLSVETILAGGNIEMNE</sequence>
<evidence type="ECO:0000313" key="2">
    <source>
        <dbReference type="EMBL" id="KUI66629.1"/>
    </source>
</evidence>
<keyword evidence="3" id="KW-1185">Reference proteome</keyword>
<evidence type="ECO:0000256" key="1">
    <source>
        <dbReference type="SAM" id="MobiDB-lite"/>
    </source>
</evidence>
<feature type="region of interest" description="Disordered" evidence="1">
    <location>
        <begin position="1"/>
        <end position="33"/>
    </location>
</feature>
<feature type="compositionally biased region" description="Polar residues" evidence="1">
    <location>
        <begin position="1"/>
        <end position="23"/>
    </location>
</feature>
<organism evidence="2 3">
    <name type="scientific">Cytospora mali</name>
    <name type="common">Apple Valsa canker fungus</name>
    <name type="synonym">Valsa mali</name>
    <dbReference type="NCBI Taxonomy" id="578113"/>
    <lineage>
        <taxon>Eukaryota</taxon>
        <taxon>Fungi</taxon>
        <taxon>Dikarya</taxon>
        <taxon>Ascomycota</taxon>
        <taxon>Pezizomycotina</taxon>
        <taxon>Sordariomycetes</taxon>
        <taxon>Sordariomycetidae</taxon>
        <taxon>Diaporthales</taxon>
        <taxon>Cytosporaceae</taxon>
        <taxon>Cytospora</taxon>
    </lineage>
</organism>
<proteinExistence type="predicted"/>
<reference evidence="2" key="1">
    <citation type="submission" date="2014-12" db="EMBL/GenBank/DDBJ databases">
        <title>Genome Sequence of Valsa Canker Pathogens Uncovers a Specific Adaption of Colonization on Woody Bark.</title>
        <authorList>
            <person name="Yin Z."/>
            <person name="Liu H."/>
            <person name="Gao X."/>
            <person name="Li Z."/>
            <person name="Song N."/>
            <person name="Ke X."/>
            <person name="Dai Q."/>
            <person name="Wu Y."/>
            <person name="Sun Y."/>
            <person name="Xu J.-R."/>
            <person name="Kang Z.K."/>
            <person name="Wang L."/>
            <person name="Huang L."/>
        </authorList>
    </citation>
    <scope>NUCLEOTIDE SEQUENCE [LARGE SCALE GENOMIC DNA]</scope>
    <source>
        <strain evidence="2">03-8</strain>
    </source>
</reference>
<evidence type="ECO:0000313" key="3">
    <source>
        <dbReference type="Proteomes" id="UP000078559"/>
    </source>
</evidence>
<dbReference type="EMBL" id="CM003099">
    <property type="protein sequence ID" value="KUI66629.1"/>
    <property type="molecule type" value="Genomic_DNA"/>
</dbReference>
<accession>A0A194VR06</accession>
<protein>
    <submittedName>
        <fullName evidence="2">Uncharacterized protein</fullName>
    </submittedName>
</protein>
<dbReference type="Proteomes" id="UP000078559">
    <property type="component" value="Chromosome 2"/>
</dbReference>
<name>A0A194VR06_CYTMA</name>
<gene>
    <name evidence="2" type="ORF">VM1G_02377</name>
</gene>